<gene>
    <name evidence="2" type="ORF">LCGC14_1802430</name>
</gene>
<feature type="region of interest" description="Disordered" evidence="1">
    <location>
        <begin position="277"/>
        <end position="298"/>
    </location>
</feature>
<accession>A0A0F9JNV3</accession>
<evidence type="ECO:0000256" key="1">
    <source>
        <dbReference type="SAM" id="MobiDB-lite"/>
    </source>
</evidence>
<name>A0A0F9JNV3_9ZZZZ</name>
<feature type="compositionally biased region" description="Basic and acidic residues" evidence="1">
    <location>
        <begin position="52"/>
        <end position="87"/>
    </location>
</feature>
<dbReference type="AlphaFoldDB" id="A0A0F9JNV3"/>
<proteinExistence type="predicted"/>
<feature type="compositionally biased region" description="Basic and acidic residues" evidence="1">
    <location>
        <begin position="147"/>
        <end position="157"/>
    </location>
</feature>
<feature type="region of interest" description="Disordered" evidence="1">
    <location>
        <begin position="147"/>
        <end position="173"/>
    </location>
</feature>
<comment type="caution">
    <text evidence="2">The sequence shown here is derived from an EMBL/GenBank/DDBJ whole genome shotgun (WGS) entry which is preliminary data.</text>
</comment>
<reference evidence="2" key="1">
    <citation type="journal article" date="2015" name="Nature">
        <title>Complex archaea that bridge the gap between prokaryotes and eukaryotes.</title>
        <authorList>
            <person name="Spang A."/>
            <person name="Saw J.H."/>
            <person name="Jorgensen S.L."/>
            <person name="Zaremba-Niedzwiedzka K."/>
            <person name="Martijn J."/>
            <person name="Lind A.E."/>
            <person name="van Eijk R."/>
            <person name="Schleper C."/>
            <person name="Guy L."/>
            <person name="Ettema T.J."/>
        </authorList>
    </citation>
    <scope>NUCLEOTIDE SEQUENCE</scope>
</reference>
<feature type="region of interest" description="Disordered" evidence="1">
    <location>
        <begin position="1"/>
        <end position="88"/>
    </location>
</feature>
<dbReference type="EMBL" id="LAZR01017388">
    <property type="protein sequence ID" value="KKM00638.1"/>
    <property type="molecule type" value="Genomic_DNA"/>
</dbReference>
<sequence>MADADNFYDNLMGEEGNADVNNALAGASDEVTKALESEETPGQEVDSPPAKDTSKPDEEGAKKEESPASEENEVKKEKSPPYDKDPKWIAARAAEAKLTELLSKTGFETTEDLETALESGKSLKELLGSRDAKKLIADSETLSKAVQKRDAEKLSRMEEEETPEQTIARLKQDNDNLYDFNKKQEDEKIASLNTDRALSTFNERIASTVDGTEGLSDSEKSLLNQFLGVDNPLNDVDMEDLSEVSKLAKTGIKDFQGFVKNVRQQAIDEYAAGNSKLTPISKTENSGETPSVKKTNLSKDASIDETFDAAKSELLEIFANVGVEGMFED</sequence>
<protein>
    <submittedName>
        <fullName evidence="2">Uncharacterized protein</fullName>
    </submittedName>
</protein>
<evidence type="ECO:0000313" key="2">
    <source>
        <dbReference type="EMBL" id="KKM00638.1"/>
    </source>
</evidence>
<organism evidence="2">
    <name type="scientific">marine sediment metagenome</name>
    <dbReference type="NCBI Taxonomy" id="412755"/>
    <lineage>
        <taxon>unclassified sequences</taxon>
        <taxon>metagenomes</taxon>
        <taxon>ecological metagenomes</taxon>
    </lineage>
</organism>